<evidence type="ECO:0008006" key="4">
    <source>
        <dbReference type="Google" id="ProtNLM"/>
    </source>
</evidence>
<dbReference type="Proteomes" id="UP001324427">
    <property type="component" value="Unassembled WGS sequence"/>
</dbReference>
<dbReference type="EMBL" id="JAVFHQ010000033">
    <property type="protein sequence ID" value="KAK4543349.1"/>
    <property type="molecule type" value="Genomic_DNA"/>
</dbReference>
<organism evidence="2 3">
    <name type="scientific">Oleoguttula mirabilis</name>
    <dbReference type="NCBI Taxonomy" id="1507867"/>
    <lineage>
        <taxon>Eukaryota</taxon>
        <taxon>Fungi</taxon>
        <taxon>Dikarya</taxon>
        <taxon>Ascomycota</taxon>
        <taxon>Pezizomycotina</taxon>
        <taxon>Dothideomycetes</taxon>
        <taxon>Dothideomycetidae</taxon>
        <taxon>Mycosphaerellales</taxon>
        <taxon>Teratosphaeriaceae</taxon>
        <taxon>Oleoguttula</taxon>
    </lineage>
</organism>
<keyword evidence="3" id="KW-1185">Reference proteome</keyword>
<accession>A0AAV9JDX3</accession>
<feature type="compositionally biased region" description="Polar residues" evidence="1">
    <location>
        <begin position="76"/>
        <end position="88"/>
    </location>
</feature>
<gene>
    <name evidence="2" type="ORF">LTR36_005708</name>
</gene>
<sequence length="337" mass="38146">MAASTSTVDYSRVRKHVRVPHWDKNIHHRHNAARFLEMGYKVIDDRGRELIIMRLPDGTRFLITGEGPLTPHAEKVSQTPSTHTQHNGVANRMEKSRLLKLPLELREAINQYLLPSPELELYCGMHTRRIRAVNTRDLNCLLSTCRQVRQEALEAVSRLNVTIGVEILAPPHTTRDMLDAFQNWSKREGSTLWPRVKKLTIGLGCPAANGWGASMLLPMYDVRDKSFPWRALRDLLVSSAVASGDLRLRLRTINPRPGLPRYTDISVKNIKLALHEFQAWVEGTESRASGSPAYLKIQERLDTHKTCGPALLQRIHYQLNDITSGAADRTAAEEFEG</sequence>
<comment type="caution">
    <text evidence="2">The sequence shown here is derived from an EMBL/GenBank/DDBJ whole genome shotgun (WGS) entry which is preliminary data.</text>
</comment>
<evidence type="ECO:0000313" key="2">
    <source>
        <dbReference type="EMBL" id="KAK4543349.1"/>
    </source>
</evidence>
<proteinExistence type="predicted"/>
<feature type="region of interest" description="Disordered" evidence="1">
    <location>
        <begin position="70"/>
        <end position="89"/>
    </location>
</feature>
<name>A0AAV9JDX3_9PEZI</name>
<reference evidence="2 3" key="1">
    <citation type="submission" date="2021-11" db="EMBL/GenBank/DDBJ databases">
        <title>Black yeast isolated from Biological Soil Crust.</title>
        <authorList>
            <person name="Kurbessoian T."/>
        </authorList>
    </citation>
    <scope>NUCLEOTIDE SEQUENCE [LARGE SCALE GENOMIC DNA]</scope>
    <source>
        <strain evidence="2 3">CCFEE 5522</strain>
    </source>
</reference>
<protein>
    <recommendedName>
        <fullName evidence="4">F-box domain-containing protein</fullName>
    </recommendedName>
</protein>
<dbReference type="AlphaFoldDB" id="A0AAV9JDX3"/>
<evidence type="ECO:0000313" key="3">
    <source>
        <dbReference type="Proteomes" id="UP001324427"/>
    </source>
</evidence>
<evidence type="ECO:0000256" key="1">
    <source>
        <dbReference type="SAM" id="MobiDB-lite"/>
    </source>
</evidence>